<sequence length="150" mass="17932">MNSTFAKWFWRIYLLAAIINTAVWLWCRFPWGLVVIAVAALMRLRTVIQQQRQRQNDGYWLEFLSAGVLRGDDNQFAVVYHEGEKQHFFQGRKSNGSAPDILTVPSQLVWRLQTPQWMAERRELILERIQRELEQRKKGRQMRIVEEDKE</sequence>
<evidence type="ECO:0000313" key="2">
    <source>
        <dbReference type="Proteomes" id="UP000287394"/>
    </source>
</evidence>
<protein>
    <submittedName>
        <fullName evidence="1">Uncharacterized protein</fullName>
    </submittedName>
</protein>
<organism evidence="1 2">
    <name type="scientific">Capsulimonas corticalis</name>
    <dbReference type="NCBI Taxonomy" id="2219043"/>
    <lineage>
        <taxon>Bacteria</taxon>
        <taxon>Bacillati</taxon>
        <taxon>Armatimonadota</taxon>
        <taxon>Armatimonadia</taxon>
        <taxon>Capsulimonadales</taxon>
        <taxon>Capsulimonadaceae</taxon>
        <taxon>Capsulimonas</taxon>
    </lineage>
</organism>
<dbReference type="KEGG" id="ccot:CCAX7_59860"/>
<dbReference type="RefSeq" id="WP_119322750.1">
    <property type="nucleotide sequence ID" value="NZ_AP025739.1"/>
</dbReference>
<dbReference type="Proteomes" id="UP000287394">
    <property type="component" value="Chromosome"/>
</dbReference>
<accession>A0A402CZJ9</accession>
<dbReference type="EMBL" id="AP025739">
    <property type="protein sequence ID" value="BDI33935.1"/>
    <property type="molecule type" value="Genomic_DNA"/>
</dbReference>
<dbReference type="AlphaFoldDB" id="A0A402CZJ9"/>
<name>A0A402CZJ9_9BACT</name>
<proteinExistence type="predicted"/>
<gene>
    <name evidence="1" type="ORF">CCAX7_59860</name>
</gene>
<reference evidence="1 2" key="1">
    <citation type="journal article" date="2019" name="Int. J. Syst. Evol. Microbiol.">
        <title>Capsulimonas corticalis gen. nov., sp. nov., an aerobic capsulated bacterium, of a novel bacterial order, Capsulimonadales ord. nov., of the class Armatimonadia of the phylum Armatimonadetes.</title>
        <authorList>
            <person name="Li J."/>
            <person name="Kudo C."/>
            <person name="Tonouchi A."/>
        </authorList>
    </citation>
    <scope>NUCLEOTIDE SEQUENCE [LARGE SCALE GENOMIC DNA]</scope>
    <source>
        <strain evidence="1 2">AX-7</strain>
    </source>
</reference>
<evidence type="ECO:0000313" key="1">
    <source>
        <dbReference type="EMBL" id="BDI33935.1"/>
    </source>
</evidence>
<keyword evidence="2" id="KW-1185">Reference proteome</keyword>